<sequence>MAKQVVQTDKLYKEFGPYSHGVRVGDLIFLHGAVGFDASGNLPGSIPGRADMQGQSHQTIDNMATALELLGGSLEDVVKVRAFLPNHCRPSHGDQPSFDETFDAIYRQRFQTPYPARAALQHSLFLEDLLVEIEAMAIVNQPKQLITSDRLPPLQRPYAQGGIRVGDWLFLRGFTSQNERNDLVGRGDMRAQTEQVFTNMAIVLDEVGGSLADLVQTQVTLTDYHSYAEYNEVYNRHVCEPFPTRTTFQGGLGREGLLIEIESIAALGGERLTIDSTTPQPGRSILQRRGDVIYTDELPAGSAAYANGVRVGDLMFIAGQVGVDAQRQLVGSGDIRAQTRQVIETIQTSLRLAGLGLDDVVKTTVMLADWRDYAGYNEVYQTYFSTPYPARSTIGGGLVRKGALIEIDAIAVAGASQAATVLTGSHRSR</sequence>
<dbReference type="InterPro" id="IPR006175">
    <property type="entry name" value="YjgF/YER057c/UK114"/>
</dbReference>
<dbReference type="GO" id="GO:0019239">
    <property type="term" value="F:deaminase activity"/>
    <property type="evidence" value="ECO:0007669"/>
    <property type="project" value="TreeGrafter"/>
</dbReference>
<dbReference type="AlphaFoldDB" id="W4LX39"/>
<dbReference type="CDD" id="cd00448">
    <property type="entry name" value="YjgF_YER057c_UK114_family"/>
    <property type="match status" value="3"/>
</dbReference>
<evidence type="ECO:0000256" key="1">
    <source>
        <dbReference type="ARBA" id="ARBA00010552"/>
    </source>
</evidence>
<dbReference type="Gene3D" id="3.30.1330.40">
    <property type="entry name" value="RutC-like"/>
    <property type="match status" value="3"/>
</dbReference>
<dbReference type="SUPFAM" id="SSF55298">
    <property type="entry name" value="YjgF-like"/>
    <property type="match status" value="3"/>
</dbReference>
<dbReference type="InterPro" id="IPR006056">
    <property type="entry name" value="RidA"/>
</dbReference>
<keyword evidence="3" id="KW-1185">Reference proteome</keyword>
<dbReference type="PROSITE" id="PS01094">
    <property type="entry name" value="UPF0076"/>
    <property type="match status" value="1"/>
</dbReference>
<dbReference type="Pfam" id="PF01042">
    <property type="entry name" value="Ribonuc_L-PSP"/>
    <property type="match status" value="3"/>
</dbReference>
<gene>
    <name evidence="2" type="ORF">ETSY2_35775</name>
</gene>
<dbReference type="PATRIC" id="fig|1429439.4.peg.6043"/>
<dbReference type="PANTHER" id="PTHR11803">
    <property type="entry name" value="2-IMINOBUTANOATE/2-IMINOPROPANOATE DEAMINASE RIDA"/>
    <property type="match status" value="1"/>
</dbReference>
<dbReference type="FunFam" id="3.30.1330.40:FF:000001">
    <property type="entry name" value="L-PSP family endoribonuclease"/>
    <property type="match status" value="1"/>
</dbReference>
<evidence type="ECO:0000313" key="3">
    <source>
        <dbReference type="Proteomes" id="UP000019140"/>
    </source>
</evidence>
<dbReference type="GO" id="GO:0005829">
    <property type="term" value="C:cytosol"/>
    <property type="evidence" value="ECO:0007669"/>
    <property type="project" value="TreeGrafter"/>
</dbReference>
<organism evidence="2 3">
    <name type="scientific">Candidatus Entotheonella gemina</name>
    <dbReference type="NCBI Taxonomy" id="1429439"/>
    <lineage>
        <taxon>Bacteria</taxon>
        <taxon>Pseudomonadati</taxon>
        <taxon>Nitrospinota/Tectimicrobiota group</taxon>
        <taxon>Candidatus Tectimicrobiota</taxon>
        <taxon>Candidatus Entotheonellia</taxon>
        <taxon>Candidatus Entotheonellales</taxon>
        <taxon>Candidatus Entotheonellaceae</taxon>
        <taxon>Candidatus Entotheonella</taxon>
    </lineage>
</organism>
<proteinExistence type="inferred from homology"/>
<dbReference type="NCBIfam" id="TIGR00004">
    <property type="entry name" value="Rid family detoxifying hydrolase"/>
    <property type="match status" value="1"/>
</dbReference>
<dbReference type="InterPro" id="IPR035959">
    <property type="entry name" value="RutC-like_sf"/>
</dbReference>
<dbReference type="InterPro" id="IPR019897">
    <property type="entry name" value="RidA_CS"/>
</dbReference>
<comment type="similarity">
    <text evidence="1">Belongs to the RutC family.</text>
</comment>
<reference evidence="2 3" key="1">
    <citation type="journal article" date="2014" name="Nature">
        <title>An environmental bacterial taxon with a large and distinct metabolic repertoire.</title>
        <authorList>
            <person name="Wilson M.C."/>
            <person name="Mori T."/>
            <person name="Ruckert C."/>
            <person name="Uria A.R."/>
            <person name="Helf M.J."/>
            <person name="Takada K."/>
            <person name="Gernert C."/>
            <person name="Steffens U.A."/>
            <person name="Heycke N."/>
            <person name="Schmitt S."/>
            <person name="Rinke C."/>
            <person name="Helfrich E.J."/>
            <person name="Brachmann A.O."/>
            <person name="Gurgui C."/>
            <person name="Wakimoto T."/>
            <person name="Kracht M."/>
            <person name="Crusemann M."/>
            <person name="Hentschel U."/>
            <person name="Abe I."/>
            <person name="Matsunaga S."/>
            <person name="Kalinowski J."/>
            <person name="Takeyama H."/>
            <person name="Piel J."/>
        </authorList>
    </citation>
    <scope>NUCLEOTIDE SEQUENCE [LARGE SCALE GENOMIC DNA]</scope>
    <source>
        <strain evidence="3">TSY2</strain>
    </source>
</reference>
<accession>W4LX39</accession>
<dbReference type="EMBL" id="AZHX01001542">
    <property type="protein sequence ID" value="ETX02291.1"/>
    <property type="molecule type" value="Genomic_DNA"/>
</dbReference>
<dbReference type="Proteomes" id="UP000019140">
    <property type="component" value="Unassembled WGS sequence"/>
</dbReference>
<dbReference type="HOGENOM" id="CLU_640460_0_0_7"/>
<name>W4LX39_9BACT</name>
<dbReference type="PANTHER" id="PTHR11803:SF39">
    <property type="entry name" value="2-IMINOBUTANOATE_2-IMINOPROPANOATE DEAMINASE"/>
    <property type="match status" value="1"/>
</dbReference>
<evidence type="ECO:0000313" key="2">
    <source>
        <dbReference type="EMBL" id="ETX02291.1"/>
    </source>
</evidence>
<comment type="caution">
    <text evidence="2">The sequence shown here is derived from an EMBL/GenBank/DDBJ whole genome shotgun (WGS) entry which is preliminary data.</text>
</comment>
<protein>
    <submittedName>
        <fullName evidence="2">Uncharacterized protein</fullName>
    </submittedName>
</protein>